<protein>
    <submittedName>
        <fullName evidence="1">Uncharacterized protein</fullName>
    </submittedName>
</protein>
<name>A0A2W2EJQ3_9ACTN</name>
<keyword evidence="2" id="KW-1185">Reference proteome</keyword>
<proteinExistence type="predicted"/>
<gene>
    <name evidence="1" type="ORF">C1I95_25700</name>
</gene>
<dbReference type="Proteomes" id="UP000248924">
    <property type="component" value="Unassembled WGS sequence"/>
</dbReference>
<accession>A0A2W2EJQ3</accession>
<organism evidence="1 2">
    <name type="scientific">Micromonospora craterilacus</name>
    <dbReference type="NCBI Taxonomy" id="1655439"/>
    <lineage>
        <taxon>Bacteria</taxon>
        <taxon>Bacillati</taxon>
        <taxon>Actinomycetota</taxon>
        <taxon>Actinomycetes</taxon>
        <taxon>Micromonosporales</taxon>
        <taxon>Micromonosporaceae</taxon>
        <taxon>Micromonospora</taxon>
    </lineage>
</organism>
<reference evidence="1 2" key="1">
    <citation type="submission" date="2018-01" db="EMBL/GenBank/DDBJ databases">
        <title>Draft genome sequence of Jishengella sp. NA12.</title>
        <authorList>
            <person name="Sahin N."/>
            <person name="Ay H."/>
            <person name="Saygin H."/>
        </authorList>
    </citation>
    <scope>NUCLEOTIDE SEQUENCE [LARGE SCALE GENOMIC DNA]</scope>
    <source>
        <strain evidence="1 2">NA12</strain>
    </source>
</reference>
<evidence type="ECO:0000313" key="1">
    <source>
        <dbReference type="EMBL" id="PZG12498.1"/>
    </source>
</evidence>
<sequence length="63" mass="6861">MLHGDRWSLVVQPGAVHPTSWAFLDGYGAALELSHAVFCFDDDPSPLGMAWTDMIAQVLTLTT</sequence>
<evidence type="ECO:0000313" key="2">
    <source>
        <dbReference type="Proteomes" id="UP000248924"/>
    </source>
</evidence>
<dbReference type="EMBL" id="POTY01000206">
    <property type="protein sequence ID" value="PZG12498.1"/>
    <property type="molecule type" value="Genomic_DNA"/>
</dbReference>
<comment type="caution">
    <text evidence="1">The sequence shown here is derived from an EMBL/GenBank/DDBJ whole genome shotgun (WGS) entry which is preliminary data.</text>
</comment>
<dbReference type="AlphaFoldDB" id="A0A2W2EJQ3"/>